<keyword evidence="1" id="KW-0812">Transmembrane</keyword>
<dbReference type="EMBL" id="CATOUU010000435">
    <property type="protein sequence ID" value="CAI9929431.1"/>
    <property type="molecule type" value="Genomic_DNA"/>
</dbReference>
<keyword evidence="1" id="KW-1133">Transmembrane helix</keyword>
<accession>A0AA86P0M4</accession>
<dbReference type="AlphaFoldDB" id="A0AA86P0M4"/>
<keyword evidence="1" id="KW-0472">Membrane</keyword>
<evidence type="ECO:0000313" key="4">
    <source>
        <dbReference type="Proteomes" id="UP001642409"/>
    </source>
</evidence>
<dbReference type="EMBL" id="CAXDID020000319">
    <property type="protein sequence ID" value="CAL6076334.1"/>
    <property type="molecule type" value="Genomic_DNA"/>
</dbReference>
<reference evidence="2" key="1">
    <citation type="submission" date="2023-06" db="EMBL/GenBank/DDBJ databases">
        <authorList>
            <person name="Kurt Z."/>
        </authorList>
    </citation>
    <scope>NUCLEOTIDE SEQUENCE</scope>
</reference>
<evidence type="ECO:0000313" key="3">
    <source>
        <dbReference type="EMBL" id="CAL6076334.1"/>
    </source>
</evidence>
<keyword evidence="4" id="KW-1185">Reference proteome</keyword>
<protein>
    <submittedName>
        <fullName evidence="3">Hypothetical_protein</fullName>
    </submittedName>
</protein>
<name>A0AA86P0M4_9EUKA</name>
<reference evidence="3 4" key="2">
    <citation type="submission" date="2024-07" db="EMBL/GenBank/DDBJ databases">
        <authorList>
            <person name="Akdeniz Z."/>
        </authorList>
    </citation>
    <scope>NUCLEOTIDE SEQUENCE [LARGE SCALE GENOMIC DNA]</scope>
</reference>
<dbReference type="Proteomes" id="UP001642409">
    <property type="component" value="Unassembled WGS sequence"/>
</dbReference>
<gene>
    <name evidence="2" type="ORF">HINF_LOCUS17076</name>
    <name evidence="3" type="ORF">HINF_LOCUS57640</name>
</gene>
<comment type="caution">
    <text evidence="2">The sequence shown here is derived from an EMBL/GenBank/DDBJ whole genome shotgun (WGS) entry which is preliminary data.</text>
</comment>
<feature type="transmembrane region" description="Helical" evidence="1">
    <location>
        <begin position="36"/>
        <end position="57"/>
    </location>
</feature>
<evidence type="ECO:0000256" key="1">
    <source>
        <dbReference type="SAM" id="Phobius"/>
    </source>
</evidence>
<sequence>MLYVESVLQISSLETTCRYMILLRDMLFWTDYFRRYTKHVGAALNLLDYPILYIIIIRVTRRPLIMRDLERRPDCCANEDRRISRAAGTYSMHSQVQSIVARSAV</sequence>
<evidence type="ECO:0000313" key="2">
    <source>
        <dbReference type="EMBL" id="CAI9929431.1"/>
    </source>
</evidence>
<organism evidence="2">
    <name type="scientific">Hexamita inflata</name>
    <dbReference type="NCBI Taxonomy" id="28002"/>
    <lineage>
        <taxon>Eukaryota</taxon>
        <taxon>Metamonada</taxon>
        <taxon>Diplomonadida</taxon>
        <taxon>Hexamitidae</taxon>
        <taxon>Hexamitinae</taxon>
        <taxon>Hexamita</taxon>
    </lineage>
</organism>
<proteinExistence type="predicted"/>